<feature type="compositionally biased region" description="Low complexity" evidence="1">
    <location>
        <begin position="267"/>
        <end position="340"/>
    </location>
</feature>
<reference evidence="3 4" key="2">
    <citation type="submission" date="2024-05" db="EMBL/GenBank/DDBJ databases">
        <authorList>
            <person name="Chen Y."/>
            <person name="Shah S."/>
            <person name="Dougan E. K."/>
            <person name="Thang M."/>
            <person name="Chan C."/>
        </authorList>
    </citation>
    <scope>NUCLEOTIDE SEQUENCE [LARGE SCALE GENOMIC DNA]</scope>
</reference>
<evidence type="ECO:0000313" key="2">
    <source>
        <dbReference type="EMBL" id="CAI3983219.1"/>
    </source>
</evidence>
<feature type="compositionally biased region" description="Polar residues" evidence="1">
    <location>
        <begin position="341"/>
        <end position="356"/>
    </location>
</feature>
<proteinExistence type="predicted"/>
<comment type="caution">
    <text evidence="2">The sequence shown here is derived from an EMBL/GenBank/DDBJ whole genome shotgun (WGS) entry which is preliminary data.</text>
</comment>
<organism evidence="2">
    <name type="scientific">Cladocopium goreaui</name>
    <dbReference type="NCBI Taxonomy" id="2562237"/>
    <lineage>
        <taxon>Eukaryota</taxon>
        <taxon>Sar</taxon>
        <taxon>Alveolata</taxon>
        <taxon>Dinophyceae</taxon>
        <taxon>Suessiales</taxon>
        <taxon>Symbiodiniaceae</taxon>
        <taxon>Cladocopium</taxon>
    </lineage>
</organism>
<dbReference type="EMBL" id="CAMXCT030000780">
    <property type="protein sequence ID" value="CAL4770531.1"/>
    <property type="molecule type" value="Genomic_DNA"/>
</dbReference>
<evidence type="ECO:0000313" key="3">
    <source>
        <dbReference type="EMBL" id="CAL4770531.1"/>
    </source>
</evidence>
<accession>A0A9P1C180</accession>
<dbReference type="EMBL" id="CAMXCT010000780">
    <property type="protein sequence ID" value="CAI3983219.1"/>
    <property type="molecule type" value="Genomic_DNA"/>
</dbReference>
<name>A0A9P1C180_9DINO</name>
<feature type="compositionally biased region" description="Acidic residues" evidence="1">
    <location>
        <begin position="1"/>
        <end position="17"/>
    </location>
</feature>
<feature type="compositionally biased region" description="Low complexity" evidence="1">
    <location>
        <begin position="357"/>
        <end position="376"/>
    </location>
</feature>
<dbReference type="AlphaFoldDB" id="A0A9P1C180"/>
<feature type="non-terminal residue" evidence="2">
    <location>
        <position position="464"/>
    </location>
</feature>
<feature type="region of interest" description="Disordered" evidence="1">
    <location>
        <begin position="267"/>
        <end position="382"/>
    </location>
</feature>
<sequence>YGQQPEEQDDDDEEEESSSSSRAKSSKRHWVHLGPEWGETKEGFRCTNKKNSVPRNPKLKWLAAIDKERYPPSTTCMLSELQLEQLLWCLTGLSPKISVKDLDVKTRCELTLGWTQKQLIKDQAQRGADQQDSPPPPSVFQKYSKIKGPNGELEVCHVERGMKVVVGPPHAPIALAYRNSCYYLKLAETSKTSEVLMKADDVFEHADGVQAWYAKVAETALLNQDYLKGIGKLCNLQTWSSIYLGHGGAALPTRQQNLLEAFGQAAQGHPQMGQLQQQPAQSQGHGQQQPPGQTPQQHIEQTGQQRQQQDGQSPVPQPQQQQQQQQQQPADQAVPQPIQQVGQQAPKQSGQQPDATQNNQQPEQAAQQPPADGQQNLQQDAKSNRWATYRLSSHHSSLQQDRLNRLTHNSHKLLPLRLANHQALVMALSEAFSSDALQLAKKRRQEAAVPVLNHWSWWQCWAAP</sequence>
<keyword evidence="4" id="KW-1185">Reference proteome</keyword>
<gene>
    <name evidence="2" type="ORF">C1SCF055_LOCUS10848</name>
</gene>
<reference evidence="2" key="1">
    <citation type="submission" date="2022-10" db="EMBL/GenBank/DDBJ databases">
        <authorList>
            <person name="Chen Y."/>
            <person name="Dougan E. K."/>
            <person name="Chan C."/>
            <person name="Rhodes N."/>
            <person name="Thang M."/>
        </authorList>
    </citation>
    <scope>NUCLEOTIDE SEQUENCE</scope>
</reference>
<evidence type="ECO:0000256" key="1">
    <source>
        <dbReference type="SAM" id="MobiDB-lite"/>
    </source>
</evidence>
<protein>
    <submittedName>
        <fullName evidence="2">Uncharacterized protein</fullName>
    </submittedName>
</protein>
<feature type="region of interest" description="Disordered" evidence="1">
    <location>
        <begin position="1"/>
        <end position="29"/>
    </location>
</feature>
<dbReference type="Proteomes" id="UP001152797">
    <property type="component" value="Unassembled WGS sequence"/>
</dbReference>
<evidence type="ECO:0000313" key="4">
    <source>
        <dbReference type="Proteomes" id="UP001152797"/>
    </source>
</evidence>
<dbReference type="EMBL" id="CAMXCT020000780">
    <property type="protein sequence ID" value="CAL1136594.1"/>
    <property type="molecule type" value="Genomic_DNA"/>
</dbReference>